<reference evidence="14 15" key="1">
    <citation type="submission" date="2018-10" db="EMBL/GenBank/DDBJ databases">
        <title>Comamonadaceae CDC group NO-1 genome sequencing and assembly.</title>
        <authorList>
            <person name="Bernier A.-M."/>
            <person name="Bernard K."/>
        </authorList>
    </citation>
    <scope>NUCLEOTIDE SEQUENCE [LARGE SCALE GENOMIC DNA]</scope>
    <source>
        <strain evidence="14 15">NML161473</strain>
    </source>
</reference>
<dbReference type="GO" id="GO:0052381">
    <property type="term" value="F:tRNA dimethylallyltransferase activity"/>
    <property type="evidence" value="ECO:0007669"/>
    <property type="project" value="UniProtKB-UniRule"/>
</dbReference>
<dbReference type="NCBIfam" id="TIGR00174">
    <property type="entry name" value="miaA"/>
    <property type="match status" value="1"/>
</dbReference>
<accession>A0A3M6QI75</accession>
<evidence type="ECO:0000256" key="12">
    <source>
        <dbReference type="RuleBase" id="RU003784"/>
    </source>
</evidence>
<evidence type="ECO:0000256" key="2">
    <source>
        <dbReference type="ARBA" id="ARBA00003213"/>
    </source>
</evidence>
<dbReference type="EC" id="2.5.1.75" evidence="10"/>
<keyword evidence="5 10" id="KW-0819">tRNA processing</keyword>
<evidence type="ECO:0000256" key="11">
    <source>
        <dbReference type="RuleBase" id="RU003783"/>
    </source>
</evidence>
<dbReference type="PANTHER" id="PTHR11088:SF60">
    <property type="entry name" value="TRNA DIMETHYLALLYLTRANSFERASE"/>
    <property type="match status" value="1"/>
</dbReference>
<proteinExistence type="inferred from homology"/>
<evidence type="ECO:0000313" key="14">
    <source>
        <dbReference type="EMBL" id="RMX02796.1"/>
    </source>
</evidence>
<comment type="caution">
    <text evidence="10">Lacks conserved residue(s) required for the propagation of feature annotation.</text>
</comment>
<dbReference type="FunFam" id="1.10.20.140:FF:000001">
    <property type="entry name" value="tRNA dimethylallyltransferase"/>
    <property type="match status" value="1"/>
</dbReference>
<evidence type="ECO:0000256" key="10">
    <source>
        <dbReference type="HAMAP-Rule" id="MF_00185"/>
    </source>
</evidence>
<comment type="caution">
    <text evidence="14">The sequence shown here is derived from an EMBL/GenBank/DDBJ whole genome shotgun (WGS) entry which is preliminary data.</text>
</comment>
<dbReference type="InterPro" id="IPR018022">
    <property type="entry name" value="IPT"/>
</dbReference>
<sequence length="368" mass="39423">MHTPVPAPAASPAPAPGQAAAPAAWLELPFLVLTGPTACGKSALALALAQALAPQCPVEIISMDSALVYRGMDIGTAKPSAAELAQAPHHLIDILEPHESYSAAAFVRDCSALVQAIVARGALPLIVGGTLLYLHAMLHGLDPLPQADPAVRAELDAKARQQGWPALHAWLAQIDPASAARLAPHDAQRIQRALEVWLISGQTLSSLQTRGQTTAETAAQTTTESAAQAANAWRANWVRQRVLSLEPAARAWLHARANQRLDAMVHAGFLDEVRRLRANPALHAQLPAIRAVGYRQAWLMLDGQLPPEQWLEQAKAATRQLAKRQLTWLRSMPTRRVLPCDTLSPAQLLAQALPLAQQLAGALPRQAH</sequence>
<dbReference type="InterPro" id="IPR039657">
    <property type="entry name" value="Dimethylallyltransferase"/>
</dbReference>
<gene>
    <name evidence="10 14" type="primary">miaA</name>
    <name evidence="14" type="ORF">EBQ25_00800</name>
</gene>
<feature type="region of interest" description="Interaction with substrate tRNA" evidence="10">
    <location>
        <begin position="188"/>
        <end position="192"/>
    </location>
</feature>
<feature type="site" description="Interaction with substrate tRNA" evidence="10">
    <location>
        <position position="152"/>
    </location>
</feature>
<dbReference type="Gene3D" id="3.40.50.300">
    <property type="entry name" value="P-loop containing nucleotide triphosphate hydrolases"/>
    <property type="match status" value="1"/>
</dbReference>
<dbReference type="SUPFAM" id="SSF52540">
    <property type="entry name" value="P-loop containing nucleoside triphosphate hydrolases"/>
    <property type="match status" value="1"/>
</dbReference>
<comment type="similarity">
    <text evidence="3 10 13">Belongs to the IPP transferase family.</text>
</comment>
<dbReference type="AlphaFoldDB" id="A0A3M6QI75"/>
<comment type="cofactor">
    <cofactor evidence="1 10">
        <name>Mg(2+)</name>
        <dbReference type="ChEBI" id="CHEBI:18420"/>
    </cofactor>
</comment>
<comment type="subunit">
    <text evidence="10">Monomer.</text>
</comment>
<keyword evidence="15" id="KW-1185">Reference proteome</keyword>
<dbReference type="PANTHER" id="PTHR11088">
    <property type="entry name" value="TRNA DIMETHYLALLYLTRANSFERASE"/>
    <property type="match status" value="1"/>
</dbReference>
<evidence type="ECO:0000256" key="9">
    <source>
        <dbReference type="ARBA" id="ARBA00049563"/>
    </source>
</evidence>
<dbReference type="RefSeq" id="WP_122253001.1">
    <property type="nucleotide sequence ID" value="NZ_RDQL01000001.1"/>
</dbReference>
<evidence type="ECO:0000256" key="6">
    <source>
        <dbReference type="ARBA" id="ARBA00022741"/>
    </source>
</evidence>
<feature type="binding site" evidence="10">
    <location>
        <begin position="37"/>
        <end position="42"/>
    </location>
    <ligand>
        <name>substrate</name>
    </ligand>
</feature>
<keyword evidence="8 10" id="KW-0460">Magnesium</keyword>
<feature type="region of interest" description="Interaction with substrate tRNA" evidence="10">
    <location>
        <begin position="64"/>
        <end position="67"/>
    </location>
</feature>
<comment type="catalytic activity">
    <reaction evidence="9 10 11">
        <text>adenosine(37) in tRNA + dimethylallyl diphosphate = N(6)-dimethylallyladenosine(37) in tRNA + diphosphate</text>
        <dbReference type="Rhea" id="RHEA:26482"/>
        <dbReference type="Rhea" id="RHEA-COMP:10162"/>
        <dbReference type="Rhea" id="RHEA-COMP:10375"/>
        <dbReference type="ChEBI" id="CHEBI:33019"/>
        <dbReference type="ChEBI" id="CHEBI:57623"/>
        <dbReference type="ChEBI" id="CHEBI:74411"/>
        <dbReference type="ChEBI" id="CHEBI:74415"/>
        <dbReference type="EC" id="2.5.1.75"/>
    </reaction>
</comment>
<evidence type="ECO:0000313" key="15">
    <source>
        <dbReference type="Proteomes" id="UP000267035"/>
    </source>
</evidence>
<evidence type="ECO:0000256" key="13">
    <source>
        <dbReference type="RuleBase" id="RU003785"/>
    </source>
</evidence>
<name>A0A3M6QI75_9BURK</name>
<dbReference type="EMBL" id="RDQL01000001">
    <property type="protein sequence ID" value="RMX02796.1"/>
    <property type="molecule type" value="Genomic_DNA"/>
</dbReference>
<evidence type="ECO:0000256" key="7">
    <source>
        <dbReference type="ARBA" id="ARBA00022840"/>
    </source>
</evidence>
<evidence type="ECO:0000256" key="4">
    <source>
        <dbReference type="ARBA" id="ARBA00022679"/>
    </source>
</evidence>
<dbReference type="Pfam" id="PF01715">
    <property type="entry name" value="IPPT"/>
    <property type="match status" value="1"/>
</dbReference>
<comment type="function">
    <text evidence="2 10 12">Catalyzes the transfer of a dimethylallyl group onto the adenine at position 37 in tRNAs that read codons beginning with uridine, leading to the formation of N6-(dimethylallyl)adenosine (i(6)A).</text>
</comment>
<evidence type="ECO:0000256" key="5">
    <source>
        <dbReference type="ARBA" id="ARBA00022694"/>
    </source>
</evidence>
<keyword evidence="4 10" id="KW-0808">Transferase</keyword>
<dbReference type="InterPro" id="IPR027417">
    <property type="entry name" value="P-loop_NTPase"/>
</dbReference>
<feature type="site" description="Interaction with substrate tRNA" evidence="10">
    <location>
        <position position="130"/>
    </location>
</feature>
<evidence type="ECO:0000256" key="8">
    <source>
        <dbReference type="ARBA" id="ARBA00022842"/>
    </source>
</evidence>
<evidence type="ECO:0000256" key="1">
    <source>
        <dbReference type="ARBA" id="ARBA00001946"/>
    </source>
</evidence>
<dbReference type="Gene3D" id="1.10.20.140">
    <property type="match status" value="1"/>
</dbReference>
<feature type="binding site" evidence="10">
    <location>
        <begin position="35"/>
        <end position="42"/>
    </location>
    <ligand>
        <name>ATP</name>
        <dbReference type="ChEBI" id="CHEBI:30616"/>
    </ligand>
</feature>
<keyword evidence="7 10" id="KW-0067">ATP-binding</keyword>
<dbReference type="Proteomes" id="UP000267035">
    <property type="component" value="Unassembled WGS sequence"/>
</dbReference>
<evidence type="ECO:0000256" key="3">
    <source>
        <dbReference type="ARBA" id="ARBA00005842"/>
    </source>
</evidence>
<organism evidence="14 15">
    <name type="scientific">Allofranklinella schreckenbergeri</name>
    <dbReference type="NCBI Taxonomy" id="1076744"/>
    <lineage>
        <taxon>Bacteria</taxon>
        <taxon>Pseudomonadati</taxon>
        <taxon>Pseudomonadota</taxon>
        <taxon>Betaproteobacteria</taxon>
        <taxon>Burkholderiales</taxon>
        <taxon>Comamonadaceae</taxon>
        <taxon>Allofranklinella</taxon>
    </lineage>
</organism>
<keyword evidence="6 10" id="KW-0547">Nucleotide-binding</keyword>
<dbReference type="GO" id="GO:0005524">
    <property type="term" value="F:ATP binding"/>
    <property type="evidence" value="ECO:0007669"/>
    <property type="project" value="UniProtKB-UniRule"/>
</dbReference>
<dbReference type="GO" id="GO:0006400">
    <property type="term" value="P:tRNA modification"/>
    <property type="evidence" value="ECO:0007669"/>
    <property type="project" value="TreeGrafter"/>
</dbReference>
<dbReference type="HAMAP" id="MF_00185">
    <property type="entry name" value="IPP_trans"/>
    <property type="match status" value="1"/>
</dbReference>
<protein>
    <recommendedName>
        <fullName evidence="10">tRNA dimethylallyltransferase</fullName>
        <ecNumber evidence="10">2.5.1.75</ecNumber>
    </recommendedName>
    <alternativeName>
        <fullName evidence="10">Dimethylallyl diphosphate:tRNA dimethylallyltransferase</fullName>
        <shortName evidence="10">DMAPP:tRNA dimethylallyltransferase</shortName>
        <shortName evidence="10">DMATase</shortName>
    </alternativeName>
    <alternativeName>
        <fullName evidence="10">Isopentenyl-diphosphate:tRNA isopentenyltransferase</fullName>
        <shortName evidence="10">IPP transferase</shortName>
        <shortName evidence="10">IPPT</shortName>
        <shortName evidence="10">IPTase</shortName>
    </alternativeName>
</protein>